<dbReference type="EMBL" id="OX465086">
    <property type="protein sequence ID" value="CAI9260956.1"/>
    <property type="molecule type" value="Genomic_DNA"/>
</dbReference>
<dbReference type="Proteomes" id="UP001177003">
    <property type="component" value="Chromosome 0"/>
</dbReference>
<organism evidence="1 2">
    <name type="scientific">Lactuca saligna</name>
    <name type="common">Willowleaf lettuce</name>
    <dbReference type="NCBI Taxonomy" id="75948"/>
    <lineage>
        <taxon>Eukaryota</taxon>
        <taxon>Viridiplantae</taxon>
        <taxon>Streptophyta</taxon>
        <taxon>Embryophyta</taxon>
        <taxon>Tracheophyta</taxon>
        <taxon>Spermatophyta</taxon>
        <taxon>Magnoliopsida</taxon>
        <taxon>eudicotyledons</taxon>
        <taxon>Gunneridae</taxon>
        <taxon>Pentapetalae</taxon>
        <taxon>asterids</taxon>
        <taxon>campanulids</taxon>
        <taxon>Asterales</taxon>
        <taxon>Asteraceae</taxon>
        <taxon>Cichorioideae</taxon>
        <taxon>Cichorieae</taxon>
        <taxon>Lactucinae</taxon>
        <taxon>Lactuca</taxon>
    </lineage>
</organism>
<reference evidence="1" key="1">
    <citation type="submission" date="2023-04" db="EMBL/GenBank/DDBJ databases">
        <authorList>
            <person name="Vijverberg K."/>
            <person name="Xiong W."/>
            <person name="Schranz E."/>
        </authorList>
    </citation>
    <scope>NUCLEOTIDE SEQUENCE</scope>
</reference>
<proteinExistence type="predicted"/>
<sequence length="108" mass="12779">MGLKVSLTVQTEDFINVQIKGFQGANHVLYKFTLADLPFLNPFDWILLFNIVVKDMKKYEPIYEHLKRMIKCYILEIAKMDVEIAYVLKKRPFFKPFDLPEDIQHLNG</sequence>
<evidence type="ECO:0000313" key="1">
    <source>
        <dbReference type="EMBL" id="CAI9260956.1"/>
    </source>
</evidence>
<gene>
    <name evidence="1" type="ORF">LSALG_LOCUS1772</name>
</gene>
<name>A0AA35Y6U8_LACSI</name>
<keyword evidence="2" id="KW-1185">Reference proteome</keyword>
<dbReference type="AlphaFoldDB" id="A0AA35Y6U8"/>
<accession>A0AA35Y6U8</accession>
<protein>
    <submittedName>
        <fullName evidence="1">Uncharacterized protein</fullName>
    </submittedName>
</protein>
<evidence type="ECO:0000313" key="2">
    <source>
        <dbReference type="Proteomes" id="UP001177003"/>
    </source>
</evidence>